<sequence>MEEKRVYRCKECGNKKMIVSPSNKGIICCGGIMNKVNFAKKEKVLSK</sequence>
<dbReference type="RefSeq" id="WP_172431787.1">
    <property type="nucleotide sequence ID" value="NZ_OBDZ01000001.1"/>
</dbReference>
<keyword evidence="2" id="KW-1185">Reference proteome</keyword>
<protein>
    <recommendedName>
        <fullName evidence="3">Desulfoferrodoxin N-terminal domain-containing protein</fullName>
    </recommendedName>
</protein>
<evidence type="ECO:0000313" key="1">
    <source>
        <dbReference type="EMBL" id="SNY05737.1"/>
    </source>
</evidence>
<evidence type="ECO:0008006" key="3">
    <source>
        <dbReference type="Google" id="ProtNLM"/>
    </source>
</evidence>
<proteinExistence type="predicted"/>
<name>A0A285F361_9FIRM</name>
<organism evidence="1 2">
    <name type="scientific">Orenia metallireducens</name>
    <dbReference type="NCBI Taxonomy" id="1413210"/>
    <lineage>
        <taxon>Bacteria</taxon>
        <taxon>Bacillati</taxon>
        <taxon>Bacillota</taxon>
        <taxon>Clostridia</taxon>
        <taxon>Halanaerobiales</taxon>
        <taxon>Halobacteroidaceae</taxon>
        <taxon>Orenia</taxon>
    </lineage>
</organism>
<evidence type="ECO:0000313" key="2">
    <source>
        <dbReference type="Proteomes" id="UP000219573"/>
    </source>
</evidence>
<reference evidence="2" key="1">
    <citation type="submission" date="2017-09" db="EMBL/GenBank/DDBJ databases">
        <authorList>
            <person name="Varghese N."/>
            <person name="Submissions S."/>
        </authorList>
    </citation>
    <scope>NUCLEOTIDE SEQUENCE [LARGE SCALE GENOMIC DNA]</scope>
    <source>
        <strain evidence="2">MSL47</strain>
    </source>
</reference>
<dbReference type="SUPFAM" id="SSF57802">
    <property type="entry name" value="Rubredoxin-like"/>
    <property type="match status" value="1"/>
</dbReference>
<accession>A0A285F361</accession>
<gene>
    <name evidence="1" type="ORF">SAMN06265827_101130</name>
</gene>
<dbReference type="Proteomes" id="UP000219573">
    <property type="component" value="Unassembled WGS sequence"/>
</dbReference>
<dbReference type="EMBL" id="OBDZ01000001">
    <property type="protein sequence ID" value="SNY05737.1"/>
    <property type="molecule type" value="Genomic_DNA"/>
</dbReference>
<dbReference type="AlphaFoldDB" id="A0A285F361"/>